<sequence length="147" mass="16875">MIGKDIGTFVEGGEGNLVWNLADKQEFENAVSIISKVTKERLVNVFEDLQNSKLVVNEIEKDKFELNNPMTTVQYLLMADHKNVAEKYLSTFLTRKPDKILEDYLKAIKKFKIEGVPNEFIHGMGYGHEIALLEIEYKLKIKVPNKT</sequence>
<name>A0ABX1X1N9_9BACT</name>
<protein>
    <submittedName>
        <fullName evidence="1">Uncharacterized protein</fullName>
    </submittedName>
</protein>
<proteinExistence type="predicted"/>
<dbReference type="EMBL" id="RZNH01000075">
    <property type="protein sequence ID" value="NOU62338.1"/>
    <property type="molecule type" value="Genomic_DNA"/>
</dbReference>
<organism evidence="1 2">
    <name type="scientific">Marinifilum caeruleilacunae</name>
    <dbReference type="NCBI Taxonomy" id="2499076"/>
    <lineage>
        <taxon>Bacteria</taxon>
        <taxon>Pseudomonadati</taxon>
        <taxon>Bacteroidota</taxon>
        <taxon>Bacteroidia</taxon>
        <taxon>Marinilabiliales</taxon>
        <taxon>Marinifilaceae</taxon>
    </lineage>
</organism>
<dbReference type="Proteomes" id="UP000732105">
    <property type="component" value="Unassembled WGS sequence"/>
</dbReference>
<accession>A0ABX1X1N9</accession>
<reference evidence="1 2" key="1">
    <citation type="submission" date="2018-12" db="EMBL/GenBank/DDBJ databases">
        <title>Marinifilum JC070 sp. nov., a marine bacterium isolated from Yongle Blue Hole in the South China Sea.</title>
        <authorList>
            <person name="Fu T."/>
        </authorList>
    </citation>
    <scope>NUCLEOTIDE SEQUENCE [LARGE SCALE GENOMIC DNA]</scope>
    <source>
        <strain evidence="1 2">JC070</strain>
    </source>
</reference>
<gene>
    <name evidence="1" type="ORF">ELS83_21340</name>
</gene>
<evidence type="ECO:0000313" key="2">
    <source>
        <dbReference type="Proteomes" id="UP000732105"/>
    </source>
</evidence>
<comment type="caution">
    <text evidence="1">The sequence shown here is derived from an EMBL/GenBank/DDBJ whole genome shotgun (WGS) entry which is preliminary data.</text>
</comment>
<evidence type="ECO:0000313" key="1">
    <source>
        <dbReference type="EMBL" id="NOU62338.1"/>
    </source>
</evidence>
<keyword evidence="2" id="KW-1185">Reference proteome</keyword>
<dbReference type="RefSeq" id="WP_171597587.1">
    <property type="nucleotide sequence ID" value="NZ_RZNH01000075.1"/>
</dbReference>